<comment type="caution">
    <text evidence="8">The sequence shown here is derived from an EMBL/GenBank/DDBJ whole genome shotgun (WGS) entry which is preliminary data.</text>
</comment>
<accession>A0A2G8SNX9</accession>
<dbReference type="Proteomes" id="UP000230002">
    <property type="component" value="Unassembled WGS sequence"/>
</dbReference>
<dbReference type="InterPro" id="IPR051473">
    <property type="entry name" value="P2Ox-like"/>
</dbReference>
<evidence type="ECO:0000256" key="5">
    <source>
        <dbReference type="ARBA" id="ARBA00023002"/>
    </source>
</evidence>
<proteinExistence type="inferred from homology"/>
<dbReference type="OrthoDB" id="167809at2759"/>
<evidence type="ECO:0000259" key="7">
    <source>
        <dbReference type="Pfam" id="PF05199"/>
    </source>
</evidence>
<dbReference type="InterPro" id="IPR036188">
    <property type="entry name" value="FAD/NAD-bd_sf"/>
</dbReference>
<comment type="cofactor">
    <cofactor evidence="1">
        <name>FAD</name>
        <dbReference type="ChEBI" id="CHEBI:57692"/>
    </cofactor>
</comment>
<evidence type="ECO:0000313" key="8">
    <source>
        <dbReference type="EMBL" id="PIL35475.1"/>
    </source>
</evidence>
<organism evidence="8 9">
    <name type="scientific">Ganoderma sinense ZZ0214-1</name>
    <dbReference type="NCBI Taxonomy" id="1077348"/>
    <lineage>
        <taxon>Eukaryota</taxon>
        <taxon>Fungi</taxon>
        <taxon>Dikarya</taxon>
        <taxon>Basidiomycota</taxon>
        <taxon>Agaricomycotina</taxon>
        <taxon>Agaricomycetes</taxon>
        <taxon>Polyporales</taxon>
        <taxon>Polyporaceae</taxon>
        <taxon>Ganoderma</taxon>
    </lineage>
</organism>
<evidence type="ECO:0000313" key="9">
    <source>
        <dbReference type="Proteomes" id="UP000230002"/>
    </source>
</evidence>
<reference evidence="8 9" key="1">
    <citation type="journal article" date="2015" name="Sci. Rep.">
        <title>Chromosome-level genome map provides insights into diverse defense mechanisms in the medicinal fungus Ganoderma sinense.</title>
        <authorList>
            <person name="Zhu Y."/>
            <person name="Xu J."/>
            <person name="Sun C."/>
            <person name="Zhou S."/>
            <person name="Xu H."/>
            <person name="Nelson D.R."/>
            <person name="Qian J."/>
            <person name="Song J."/>
            <person name="Luo H."/>
            <person name="Xiang L."/>
            <person name="Li Y."/>
            <person name="Xu Z."/>
            <person name="Ji A."/>
            <person name="Wang L."/>
            <person name="Lu S."/>
            <person name="Hayward A."/>
            <person name="Sun W."/>
            <person name="Li X."/>
            <person name="Schwartz D.C."/>
            <person name="Wang Y."/>
            <person name="Chen S."/>
        </authorList>
    </citation>
    <scope>NUCLEOTIDE SEQUENCE [LARGE SCALE GENOMIC DNA]</scope>
    <source>
        <strain evidence="8 9">ZZ0214-1</strain>
    </source>
</reference>
<keyword evidence="9" id="KW-1185">Reference proteome</keyword>
<sequence length="619" mass="67909">MSGAPADNKTTTRPGGTDYLKYPDHPVYPSFHFRTGKAPILPFSAVTKQPANEFGYPLPGAQSPTAVQATAAHYFVDEPTWNAIVDHGEFDDVVCGSGFCALAYVSEALARDPMRKILILERGGFWLPEHFQNLPLPYKMVLGGPSETFPWQLSSKTFRSEVKFMHGSCPFFGGRSTFWSAWCPQPKPDLMRGFPKSMLETAAKPGFWERAKDLLHVTPANKINDKVFGELQDDIDAKLHAGIPNIPSAMYAEPGPLAVGRTTPTSTLSFSKYSTPGPLLALQERQRQLAKRGLGSPLMIATDVIAQSFLVDADEDHVVNVLKTSRGDLCFPGGKTNVILAAGVVPATNILLNSLETMQTRAGSRLTGHFLTHIAARFPVDAARYPNFKRCPKGVRCDGKCGQTLQIAASYLAGEDPKTKMQYHAQVTAIYSPHPIWDAVDAGRECPDYAAAATLEQLEVCATLGELNEHNKDSWIRPNRQNPDPTTNVKLQVVLNATDEQLWSVMDKATYDAIVVMAGSESERLEYWHDQEGGKGWRKEKAPKAEIHVPGVVHECSSLYMGPESDPHAAVDENYTPYGCKNVYVTGGAIFPSAGSWNPTLTMVGFAQDLARKLVKERK</sequence>
<dbReference type="Gene3D" id="3.50.50.60">
    <property type="entry name" value="FAD/NAD(P)-binding domain"/>
    <property type="match status" value="2"/>
</dbReference>
<feature type="region of interest" description="Disordered" evidence="6">
    <location>
        <begin position="1"/>
        <end position="20"/>
    </location>
</feature>
<dbReference type="GO" id="GO:0016614">
    <property type="term" value="F:oxidoreductase activity, acting on CH-OH group of donors"/>
    <property type="evidence" value="ECO:0007669"/>
    <property type="project" value="InterPro"/>
</dbReference>
<dbReference type="InterPro" id="IPR007867">
    <property type="entry name" value="GMC_OxRtase_C"/>
</dbReference>
<keyword evidence="5" id="KW-0560">Oxidoreductase</keyword>
<dbReference type="PANTHER" id="PTHR42784:SF1">
    <property type="entry name" value="PYRANOSE 2-OXIDASE"/>
    <property type="match status" value="1"/>
</dbReference>
<evidence type="ECO:0000256" key="1">
    <source>
        <dbReference type="ARBA" id="ARBA00001974"/>
    </source>
</evidence>
<dbReference type="EMBL" id="AYKW01000003">
    <property type="protein sequence ID" value="PIL35475.1"/>
    <property type="molecule type" value="Genomic_DNA"/>
</dbReference>
<feature type="domain" description="Glucose-methanol-choline oxidoreductase C-terminal" evidence="7">
    <location>
        <begin position="485"/>
        <end position="607"/>
    </location>
</feature>
<evidence type="ECO:0000256" key="2">
    <source>
        <dbReference type="ARBA" id="ARBA00010790"/>
    </source>
</evidence>
<protein>
    <recommendedName>
        <fullName evidence="7">Glucose-methanol-choline oxidoreductase C-terminal domain-containing protein</fullName>
    </recommendedName>
</protein>
<keyword evidence="3" id="KW-0285">Flavoprotein</keyword>
<dbReference type="AlphaFoldDB" id="A0A2G8SNX9"/>
<evidence type="ECO:0000256" key="4">
    <source>
        <dbReference type="ARBA" id="ARBA00022827"/>
    </source>
</evidence>
<keyword evidence="4" id="KW-0274">FAD</keyword>
<comment type="similarity">
    <text evidence="2">Belongs to the GMC oxidoreductase family.</text>
</comment>
<dbReference type="SUPFAM" id="SSF51905">
    <property type="entry name" value="FAD/NAD(P)-binding domain"/>
    <property type="match status" value="1"/>
</dbReference>
<dbReference type="Pfam" id="PF05199">
    <property type="entry name" value="GMC_oxred_C"/>
    <property type="match status" value="1"/>
</dbReference>
<dbReference type="PANTHER" id="PTHR42784">
    <property type="entry name" value="PYRANOSE 2-OXIDASE"/>
    <property type="match status" value="1"/>
</dbReference>
<name>A0A2G8SNX9_9APHY</name>
<evidence type="ECO:0000256" key="3">
    <source>
        <dbReference type="ARBA" id="ARBA00022630"/>
    </source>
</evidence>
<gene>
    <name evidence="8" type="ORF">GSI_02203</name>
</gene>
<evidence type="ECO:0000256" key="6">
    <source>
        <dbReference type="SAM" id="MobiDB-lite"/>
    </source>
</evidence>